<name>A0A6D2KZ92_9BRAS</name>
<comment type="caution">
    <text evidence="2">The sequence shown here is derived from an EMBL/GenBank/DDBJ whole genome shotgun (WGS) entry which is preliminary data.</text>
</comment>
<sequence length="163" mass="18584">MNMVRCLLTEKNMPRSFWPEAAKWTCHVLNRSVTNVVKDMVPEECWSGIKPNVGYFRVFGCIGHVHVPDQRRIKLDSRSRKCVILGEKWVWSADENGTNEILDWGEEELNGEDDTEEETEAAEEGDEDTENPENPAVVDENAGNVGNSPQPEVQEMRDRRAPL</sequence>
<dbReference type="InterPro" id="IPR039537">
    <property type="entry name" value="Retrotran_Ty1/copia-like"/>
</dbReference>
<proteinExistence type="predicted"/>
<dbReference type="PANTHER" id="PTHR42648:SF18">
    <property type="entry name" value="RETROTRANSPOSON, UNCLASSIFIED-LIKE PROTEIN"/>
    <property type="match status" value="1"/>
</dbReference>
<evidence type="ECO:0000313" key="2">
    <source>
        <dbReference type="EMBL" id="CAA7052585.1"/>
    </source>
</evidence>
<evidence type="ECO:0000313" key="3">
    <source>
        <dbReference type="Proteomes" id="UP000467841"/>
    </source>
</evidence>
<feature type="region of interest" description="Disordered" evidence="1">
    <location>
        <begin position="96"/>
        <end position="163"/>
    </location>
</feature>
<dbReference type="Proteomes" id="UP000467841">
    <property type="component" value="Unassembled WGS sequence"/>
</dbReference>
<keyword evidence="3" id="KW-1185">Reference proteome</keyword>
<reference evidence="2" key="1">
    <citation type="submission" date="2020-01" db="EMBL/GenBank/DDBJ databases">
        <authorList>
            <person name="Mishra B."/>
        </authorList>
    </citation>
    <scope>NUCLEOTIDE SEQUENCE [LARGE SCALE GENOMIC DNA]</scope>
</reference>
<organism evidence="2 3">
    <name type="scientific">Microthlaspi erraticum</name>
    <dbReference type="NCBI Taxonomy" id="1685480"/>
    <lineage>
        <taxon>Eukaryota</taxon>
        <taxon>Viridiplantae</taxon>
        <taxon>Streptophyta</taxon>
        <taxon>Embryophyta</taxon>
        <taxon>Tracheophyta</taxon>
        <taxon>Spermatophyta</taxon>
        <taxon>Magnoliopsida</taxon>
        <taxon>eudicotyledons</taxon>
        <taxon>Gunneridae</taxon>
        <taxon>Pentapetalae</taxon>
        <taxon>rosids</taxon>
        <taxon>malvids</taxon>
        <taxon>Brassicales</taxon>
        <taxon>Brassicaceae</taxon>
        <taxon>Coluteocarpeae</taxon>
        <taxon>Microthlaspi</taxon>
    </lineage>
</organism>
<dbReference type="AlphaFoldDB" id="A0A6D2KZ92"/>
<evidence type="ECO:0000256" key="1">
    <source>
        <dbReference type="SAM" id="MobiDB-lite"/>
    </source>
</evidence>
<feature type="compositionally biased region" description="Basic and acidic residues" evidence="1">
    <location>
        <begin position="154"/>
        <end position="163"/>
    </location>
</feature>
<accession>A0A6D2KZ92</accession>
<dbReference type="OrthoDB" id="6776856at2759"/>
<protein>
    <recommendedName>
        <fullName evidence="4">Reverse transcriptase Ty1/copia-type domain-containing protein</fullName>
    </recommendedName>
</protein>
<dbReference type="PANTHER" id="PTHR42648">
    <property type="entry name" value="TRANSPOSASE, PUTATIVE-RELATED"/>
    <property type="match status" value="1"/>
</dbReference>
<dbReference type="EMBL" id="CACVBM020001502">
    <property type="protein sequence ID" value="CAA7052585.1"/>
    <property type="molecule type" value="Genomic_DNA"/>
</dbReference>
<evidence type="ECO:0008006" key="4">
    <source>
        <dbReference type="Google" id="ProtNLM"/>
    </source>
</evidence>
<feature type="compositionally biased region" description="Acidic residues" evidence="1">
    <location>
        <begin position="103"/>
        <end position="131"/>
    </location>
</feature>
<gene>
    <name evidence="2" type="ORF">MERR_LOCUS39820</name>
</gene>